<sequence length="165" mass="19744">MSLFDRLSVLKNKSEIKLIESKQVVEDKVFEIRHGKLDDIPMTKERKRSEKTRKKLEKHESKVKEKEKRKQQREEEIEKRRIAKEEQEKRDVWIKENVFKIIVNEEGKRIIFCPKCGSENNVTATTWNVDEAENSEDIGTYFKRTCNLCGHSQKFNKDNPKKIYE</sequence>
<dbReference type="SMR" id="A0A060PQ01"/>
<protein>
    <submittedName>
        <fullName evidence="2">Uncharacterized protein</fullName>
    </submittedName>
</protein>
<name>A0A060PQ01_STAHA</name>
<dbReference type="EMBL" id="AB477967">
    <property type="protein sequence ID" value="BAO96281.1"/>
    <property type="molecule type" value="Genomic_DNA"/>
</dbReference>
<evidence type="ECO:0000313" key="2">
    <source>
        <dbReference type="EMBL" id="BAO96281.1"/>
    </source>
</evidence>
<organism evidence="2">
    <name type="scientific">Staphylococcus haemolyticus</name>
    <dbReference type="NCBI Taxonomy" id="1283"/>
    <lineage>
        <taxon>Bacteria</taxon>
        <taxon>Bacillati</taxon>
        <taxon>Bacillota</taxon>
        <taxon>Bacilli</taxon>
        <taxon>Bacillales</taxon>
        <taxon>Staphylococcaceae</taxon>
        <taxon>Staphylococcus</taxon>
    </lineage>
</organism>
<reference evidence="2" key="1">
    <citation type="submission" date="2009-01" db="EMBL/GenBank/DDBJ databases">
        <title>Hot accumulation and evolution of cassette chromosome in Staphylococcus haemolyticus.</title>
        <authorList>
            <person name="Han X."/>
            <person name="Ito T."/>
            <person name="Watanabe S."/>
            <person name="Hoshi S."/>
            <person name="Hiramatsu K."/>
        </authorList>
    </citation>
    <scope>NUCLEOTIDE SEQUENCE</scope>
    <source>
        <strain evidence="2">SH480</strain>
    </source>
</reference>
<dbReference type="GeneID" id="50017479"/>
<dbReference type="AlphaFoldDB" id="A0A060PQ01"/>
<feature type="compositionally biased region" description="Basic and acidic residues" evidence="1">
    <location>
        <begin position="57"/>
        <end position="78"/>
    </location>
</feature>
<dbReference type="RefSeq" id="WP_000051479.1">
    <property type="nucleotide sequence ID" value="NZ_CUFN01000042.1"/>
</dbReference>
<feature type="region of interest" description="Disordered" evidence="1">
    <location>
        <begin position="40"/>
        <end position="78"/>
    </location>
</feature>
<accession>A0A060PQ01</accession>
<evidence type="ECO:0000256" key="1">
    <source>
        <dbReference type="SAM" id="MobiDB-lite"/>
    </source>
</evidence>
<proteinExistence type="predicted"/>